<accession>A0A843U0C8</accession>
<evidence type="ECO:0000256" key="1">
    <source>
        <dbReference type="SAM" id="Coils"/>
    </source>
</evidence>
<dbReference type="PANTHER" id="PTHR36390">
    <property type="entry name" value="MYOSIN HEAVY CHAIN-LIKE PROTEIN"/>
    <property type="match status" value="1"/>
</dbReference>
<evidence type="ECO:0000313" key="3">
    <source>
        <dbReference type="Proteomes" id="UP000652761"/>
    </source>
</evidence>
<dbReference type="PANTHER" id="PTHR36390:SF1">
    <property type="entry name" value="MYOSIN HEAVY CHAIN-LIKE PROTEIN"/>
    <property type="match status" value="1"/>
</dbReference>
<reference evidence="2" key="1">
    <citation type="submission" date="2017-07" db="EMBL/GenBank/DDBJ databases">
        <title>Taro Niue Genome Assembly and Annotation.</title>
        <authorList>
            <person name="Atibalentja N."/>
            <person name="Keating K."/>
            <person name="Fields C.J."/>
        </authorList>
    </citation>
    <scope>NUCLEOTIDE SEQUENCE</scope>
    <source>
        <strain evidence="2">Niue_2</strain>
        <tissue evidence="2">Leaf</tissue>
    </source>
</reference>
<name>A0A843U0C8_COLES</name>
<dbReference type="EMBL" id="NMUH01000255">
    <property type="protein sequence ID" value="MQL75527.1"/>
    <property type="molecule type" value="Genomic_DNA"/>
</dbReference>
<protein>
    <submittedName>
        <fullName evidence="2">Uncharacterized protein</fullName>
    </submittedName>
</protein>
<dbReference type="OrthoDB" id="2020741at2759"/>
<gene>
    <name evidence="2" type="ORF">Taro_007900</name>
</gene>
<keyword evidence="3" id="KW-1185">Reference proteome</keyword>
<organism evidence="2 3">
    <name type="scientific">Colocasia esculenta</name>
    <name type="common">Wild taro</name>
    <name type="synonym">Arum esculentum</name>
    <dbReference type="NCBI Taxonomy" id="4460"/>
    <lineage>
        <taxon>Eukaryota</taxon>
        <taxon>Viridiplantae</taxon>
        <taxon>Streptophyta</taxon>
        <taxon>Embryophyta</taxon>
        <taxon>Tracheophyta</taxon>
        <taxon>Spermatophyta</taxon>
        <taxon>Magnoliopsida</taxon>
        <taxon>Liliopsida</taxon>
        <taxon>Araceae</taxon>
        <taxon>Aroideae</taxon>
        <taxon>Colocasieae</taxon>
        <taxon>Colocasia</taxon>
    </lineage>
</organism>
<feature type="coiled-coil region" evidence="1">
    <location>
        <begin position="311"/>
        <end position="363"/>
    </location>
</feature>
<sequence>MMPSAAILPISGEKIYWIQGLPLEFYPKECVRTIWVWFQSHRRFESDVTAVSEAHFKDKYIEELESKLGNCLQEIGFLQDQLNLRNTEVNYLGEQVHSLELKLGEVEKLHEKLRVLRDDALQSDSRCAFLTHVLEQKESDLWKSNMHIEKLEGVISSSSLESQCEIESMKLEVASLEQRCFEAESLCDQVTQEKSRINTLLEEYGTQIQVAQQTIRSLETDNKELQEKLRVSEEGTRMLVQKAQDYLSGWMNGNCGTMTHASRESDRHLLMKHVDDLLFPSELCTCKEVLDPFLSKLAVVTAWDENVKDEMEKMSKQIQESNCLSSQLKEELREEKMRAKEDAEDLAQEMAELRYQVTGMLEEECKRRACIEQASIRRIQELEVQVLKEQRKSLTILKHFHEAQDKAEARSREVHHLKNALKALTHITEPEVSVSTESCSCGTCVFAR</sequence>
<dbReference type="AlphaFoldDB" id="A0A843U0C8"/>
<evidence type="ECO:0000313" key="2">
    <source>
        <dbReference type="EMBL" id="MQL75527.1"/>
    </source>
</evidence>
<proteinExistence type="predicted"/>
<keyword evidence="1" id="KW-0175">Coiled coil</keyword>
<feature type="coiled-coil region" evidence="1">
    <location>
        <begin position="159"/>
        <end position="235"/>
    </location>
</feature>
<comment type="caution">
    <text evidence="2">The sequence shown here is derived from an EMBL/GenBank/DDBJ whole genome shotgun (WGS) entry which is preliminary data.</text>
</comment>
<dbReference type="Proteomes" id="UP000652761">
    <property type="component" value="Unassembled WGS sequence"/>
</dbReference>